<dbReference type="InterPro" id="IPR013154">
    <property type="entry name" value="ADH-like_N"/>
</dbReference>
<dbReference type="Gene3D" id="3.90.180.10">
    <property type="entry name" value="Medium-chain alcohol dehydrogenases, catalytic domain"/>
    <property type="match status" value="1"/>
</dbReference>
<reference evidence="4 5" key="1">
    <citation type="submission" date="2020-12" db="EMBL/GenBank/DDBJ databases">
        <authorList>
            <person name="Zheng R.K."/>
            <person name="Sun C.M."/>
        </authorList>
    </citation>
    <scope>NUCLEOTIDE SEQUENCE [LARGE SCALE GENOMIC DNA]</scope>
    <source>
        <strain evidence="4 5">ZRK001</strain>
    </source>
</reference>
<dbReference type="CDD" id="cd05276">
    <property type="entry name" value="p53_inducible_oxidoreductase"/>
    <property type="match status" value="1"/>
</dbReference>
<evidence type="ECO:0000313" key="4">
    <source>
        <dbReference type="EMBL" id="QQM29544.1"/>
    </source>
</evidence>
<dbReference type="InterPro" id="IPR013149">
    <property type="entry name" value="ADH-like_C"/>
</dbReference>
<dbReference type="GO" id="GO:0016651">
    <property type="term" value="F:oxidoreductase activity, acting on NAD(P)H"/>
    <property type="evidence" value="ECO:0007669"/>
    <property type="project" value="TreeGrafter"/>
</dbReference>
<dbReference type="Pfam" id="PF08240">
    <property type="entry name" value="ADH_N"/>
    <property type="match status" value="1"/>
</dbReference>
<evidence type="ECO:0000259" key="3">
    <source>
        <dbReference type="SMART" id="SM00829"/>
    </source>
</evidence>
<dbReference type="RefSeq" id="WP_200334488.1">
    <property type="nucleotide sequence ID" value="NZ_CP066786.1"/>
</dbReference>
<evidence type="ECO:0000313" key="5">
    <source>
        <dbReference type="Proteomes" id="UP000596083"/>
    </source>
</evidence>
<dbReference type="Pfam" id="PF00107">
    <property type="entry name" value="ADH_zinc_N"/>
    <property type="match status" value="1"/>
</dbReference>
<evidence type="ECO:0000256" key="1">
    <source>
        <dbReference type="ARBA" id="ARBA00022857"/>
    </source>
</evidence>
<dbReference type="SMART" id="SM00829">
    <property type="entry name" value="PKS_ER"/>
    <property type="match status" value="1"/>
</dbReference>
<dbReference type="NCBIfam" id="TIGR02824">
    <property type="entry name" value="quinone_pig3"/>
    <property type="match status" value="1"/>
</dbReference>
<gene>
    <name evidence="4" type="ORF">JET14_14660</name>
</gene>
<organism evidence="4 5">
    <name type="scientific">Martelella lutilitoris</name>
    <dbReference type="NCBI Taxonomy" id="2583532"/>
    <lineage>
        <taxon>Bacteria</taxon>
        <taxon>Pseudomonadati</taxon>
        <taxon>Pseudomonadota</taxon>
        <taxon>Alphaproteobacteria</taxon>
        <taxon>Hyphomicrobiales</taxon>
        <taxon>Aurantimonadaceae</taxon>
        <taxon>Martelella</taxon>
    </lineage>
</organism>
<dbReference type="AlphaFoldDB" id="A0A7T7HI02"/>
<dbReference type="EMBL" id="CP066786">
    <property type="protein sequence ID" value="QQM29544.1"/>
    <property type="molecule type" value="Genomic_DNA"/>
</dbReference>
<name>A0A7T7HI02_9HYPH</name>
<evidence type="ECO:0000256" key="2">
    <source>
        <dbReference type="ARBA" id="ARBA00023002"/>
    </source>
</evidence>
<dbReference type="PANTHER" id="PTHR48106:SF8">
    <property type="entry name" value="OS02G0805600 PROTEIN"/>
    <property type="match status" value="1"/>
</dbReference>
<dbReference type="InterPro" id="IPR011032">
    <property type="entry name" value="GroES-like_sf"/>
</dbReference>
<dbReference type="Proteomes" id="UP000596083">
    <property type="component" value="Chromosome"/>
</dbReference>
<dbReference type="InterPro" id="IPR020843">
    <property type="entry name" value="ER"/>
</dbReference>
<dbReference type="SUPFAM" id="SSF50129">
    <property type="entry name" value="GroES-like"/>
    <property type="match status" value="1"/>
</dbReference>
<dbReference type="GO" id="GO:0070402">
    <property type="term" value="F:NADPH binding"/>
    <property type="evidence" value="ECO:0007669"/>
    <property type="project" value="TreeGrafter"/>
</dbReference>
<dbReference type="SUPFAM" id="SSF51735">
    <property type="entry name" value="NAD(P)-binding Rossmann-fold domains"/>
    <property type="match status" value="1"/>
</dbReference>
<feature type="domain" description="Enoyl reductase (ER)" evidence="3">
    <location>
        <begin position="16"/>
        <end position="330"/>
    </location>
</feature>
<dbReference type="KEGG" id="mlut:JET14_14660"/>
<proteinExistence type="predicted"/>
<dbReference type="PANTHER" id="PTHR48106">
    <property type="entry name" value="QUINONE OXIDOREDUCTASE PIG3-RELATED"/>
    <property type="match status" value="1"/>
</dbReference>
<dbReference type="InterPro" id="IPR014189">
    <property type="entry name" value="Quinone_OxRdtase_PIG3"/>
</dbReference>
<protein>
    <submittedName>
        <fullName evidence="4">NAD(P)H-quinone oxidoreductase</fullName>
    </submittedName>
</protein>
<keyword evidence="1" id="KW-0521">NADP</keyword>
<accession>A0A7T7HI02</accession>
<sequence length="333" mass="34766">MSSDGSMRYITISGFGGPEVMSVATGPRPKPGPNDVLVKVSAAGVNRPDVAQRQGSYPPPPGASPVLGLEVAGTVVAMGEEVEGVEIGARVCGLANGGGYAEYCLLPAGQVLPVPDGMDDVSAAAIPETFFTVWANLFQMAGLKAGQDVLIHGGSSGIGTTAIQLAKAFGARVFTTAGTAEKCDACVALGATVAINYRERDFVEAVKAATEGRGVDIILDMVGAAYFQRNLSALARDGCLSMIAFLSGSKAEDVNLAPIMVKRLKVTGSTMRPRTDAEKKAVRDDLAEKVWPLVAEGRVKPLIDRVFAFEEAAEAHRRMEAGDHIGKIVLAFD</sequence>
<keyword evidence="2" id="KW-0560">Oxidoreductase</keyword>
<dbReference type="InterPro" id="IPR036291">
    <property type="entry name" value="NAD(P)-bd_dom_sf"/>
</dbReference>
<dbReference type="Gene3D" id="3.40.50.720">
    <property type="entry name" value="NAD(P)-binding Rossmann-like Domain"/>
    <property type="match status" value="1"/>
</dbReference>